<evidence type="ECO:0000256" key="1">
    <source>
        <dbReference type="ARBA" id="ARBA00004429"/>
    </source>
</evidence>
<feature type="transmembrane region" description="Helical" evidence="6">
    <location>
        <begin position="116"/>
        <end position="136"/>
    </location>
</feature>
<dbReference type="GO" id="GO:0015658">
    <property type="term" value="F:branched-chain amino acid transmembrane transporter activity"/>
    <property type="evidence" value="ECO:0007669"/>
    <property type="project" value="InterPro"/>
</dbReference>
<feature type="transmembrane region" description="Helical" evidence="6">
    <location>
        <begin position="212"/>
        <end position="234"/>
    </location>
</feature>
<comment type="subcellular location">
    <subcellularLocation>
        <location evidence="1">Cell inner membrane</location>
        <topology evidence="1">Multi-pass membrane protein</topology>
    </subcellularLocation>
</comment>
<name>A0A2A4MGW2_9GAMM</name>
<dbReference type="InterPro" id="IPR001851">
    <property type="entry name" value="ABC_transp_permease"/>
</dbReference>
<evidence type="ECO:0000256" key="4">
    <source>
        <dbReference type="ARBA" id="ARBA00022989"/>
    </source>
</evidence>
<feature type="transmembrane region" description="Helical" evidence="6">
    <location>
        <begin position="288"/>
        <end position="307"/>
    </location>
</feature>
<protein>
    <submittedName>
        <fullName evidence="7">Branched-chain amino acid ABC transporter permease</fullName>
    </submittedName>
</protein>
<keyword evidence="3 6" id="KW-0812">Transmembrane</keyword>
<sequence>MNSLRRLSIWLAFGITLLLLPQIFTSILSISILNQMAIAIVFALSYNMLLGQGGMLSFGHAVYFGMGGFLAVHALLMIEFETLTFSVIFIPLVGGLFGLITAIFIGSFSTRKAGTVFAMISLGVSELIAASSLILVDFFGGEGGISADRTYGPLFFGVDFAQDVEVYYLAAVWVFIATAFMYLFTQTPAGRMANAVRDNPERAEFIGYSTRYVRFISFCASGLFAGIAGGLFAMSYEILTEENLNAATSGRVLLMTYIGGIGYFIGPILGAVVLTLMNSLLSNYSDLWMLYLGIMFVLTVMFLPRGFAGFIMMHQLAWVQGNLKRLILPYIITAMPALCFIFSCIAMVEMSHSEDAVFHFLGLSLNPNGWLSWTAVVGSAGISYLATVKSLPQLRRAWESANTLASSQASREDKS</sequence>
<evidence type="ECO:0000313" key="8">
    <source>
        <dbReference type="Proteomes" id="UP000218172"/>
    </source>
</evidence>
<comment type="caution">
    <text evidence="7">The sequence shown here is derived from an EMBL/GenBank/DDBJ whole genome shotgun (WGS) entry which is preliminary data.</text>
</comment>
<dbReference type="PANTHER" id="PTHR30482:SF17">
    <property type="entry name" value="ABC TRANSPORTER ATP-BINDING PROTEIN"/>
    <property type="match status" value="1"/>
</dbReference>
<feature type="transmembrane region" description="Helical" evidence="6">
    <location>
        <begin position="7"/>
        <end position="24"/>
    </location>
</feature>
<feature type="transmembrane region" description="Helical" evidence="6">
    <location>
        <begin position="327"/>
        <end position="348"/>
    </location>
</feature>
<evidence type="ECO:0000256" key="2">
    <source>
        <dbReference type="ARBA" id="ARBA00022475"/>
    </source>
</evidence>
<dbReference type="InterPro" id="IPR043428">
    <property type="entry name" value="LivM-like"/>
</dbReference>
<evidence type="ECO:0000256" key="5">
    <source>
        <dbReference type="ARBA" id="ARBA00023136"/>
    </source>
</evidence>
<dbReference type="PANTHER" id="PTHR30482">
    <property type="entry name" value="HIGH-AFFINITY BRANCHED-CHAIN AMINO ACID TRANSPORT SYSTEM PERMEASE"/>
    <property type="match status" value="1"/>
</dbReference>
<feature type="transmembrane region" description="Helical" evidence="6">
    <location>
        <begin position="30"/>
        <end position="49"/>
    </location>
</feature>
<evidence type="ECO:0000313" key="7">
    <source>
        <dbReference type="EMBL" id="PCH58977.1"/>
    </source>
</evidence>
<feature type="transmembrane region" description="Helical" evidence="6">
    <location>
        <begin position="254"/>
        <end position="276"/>
    </location>
</feature>
<evidence type="ECO:0000256" key="3">
    <source>
        <dbReference type="ARBA" id="ARBA00022692"/>
    </source>
</evidence>
<feature type="transmembrane region" description="Helical" evidence="6">
    <location>
        <begin position="369"/>
        <end position="386"/>
    </location>
</feature>
<feature type="transmembrane region" description="Helical" evidence="6">
    <location>
        <begin position="61"/>
        <end position="78"/>
    </location>
</feature>
<evidence type="ECO:0000256" key="6">
    <source>
        <dbReference type="SAM" id="Phobius"/>
    </source>
</evidence>
<organism evidence="7 8">
    <name type="scientific">SAR86 cluster bacterium</name>
    <dbReference type="NCBI Taxonomy" id="2030880"/>
    <lineage>
        <taxon>Bacteria</taxon>
        <taxon>Pseudomonadati</taxon>
        <taxon>Pseudomonadota</taxon>
        <taxon>Gammaproteobacteria</taxon>
        <taxon>SAR86 cluster</taxon>
    </lineage>
</organism>
<accession>A0A2A4MGW2</accession>
<gene>
    <name evidence="7" type="ORF">COC19_07940</name>
</gene>
<feature type="transmembrane region" description="Helical" evidence="6">
    <location>
        <begin position="166"/>
        <end position="184"/>
    </location>
</feature>
<proteinExistence type="predicted"/>
<keyword evidence="4 6" id="KW-1133">Transmembrane helix</keyword>
<dbReference type="CDD" id="cd06581">
    <property type="entry name" value="TM_PBP1_LivM_like"/>
    <property type="match status" value="1"/>
</dbReference>
<dbReference type="Proteomes" id="UP000218172">
    <property type="component" value="Unassembled WGS sequence"/>
</dbReference>
<dbReference type="Pfam" id="PF02653">
    <property type="entry name" value="BPD_transp_2"/>
    <property type="match status" value="1"/>
</dbReference>
<dbReference type="EMBL" id="NVQR01000143">
    <property type="protein sequence ID" value="PCH58977.1"/>
    <property type="molecule type" value="Genomic_DNA"/>
</dbReference>
<keyword evidence="2" id="KW-1003">Cell membrane</keyword>
<dbReference type="AlphaFoldDB" id="A0A2A4MGW2"/>
<reference evidence="8" key="1">
    <citation type="submission" date="2017-08" db="EMBL/GenBank/DDBJ databases">
        <title>A dynamic microbial community with high functional redundancy inhabits the cold, oxic subseafloor aquifer.</title>
        <authorList>
            <person name="Tully B.J."/>
            <person name="Wheat C.G."/>
            <person name="Glazer B.T."/>
            <person name="Huber J.A."/>
        </authorList>
    </citation>
    <scope>NUCLEOTIDE SEQUENCE [LARGE SCALE GENOMIC DNA]</scope>
</reference>
<feature type="transmembrane region" description="Helical" evidence="6">
    <location>
        <begin position="84"/>
        <end position="104"/>
    </location>
</feature>
<keyword evidence="5 6" id="KW-0472">Membrane</keyword>
<dbReference type="GO" id="GO:0005886">
    <property type="term" value="C:plasma membrane"/>
    <property type="evidence" value="ECO:0007669"/>
    <property type="project" value="UniProtKB-SubCell"/>
</dbReference>